<dbReference type="AlphaFoldDB" id="A0A6M1QVW7"/>
<dbReference type="InterPro" id="IPR001647">
    <property type="entry name" value="HTH_TetR"/>
</dbReference>
<dbReference type="Pfam" id="PF00440">
    <property type="entry name" value="TetR_N"/>
    <property type="match status" value="1"/>
</dbReference>
<proteinExistence type="predicted"/>
<protein>
    <submittedName>
        <fullName evidence="6">TetR/AcrR family transcriptional regulator</fullName>
    </submittedName>
</protein>
<dbReference type="EMBL" id="JAALAA010000002">
    <property type="protein sequence ID" value="NGN91840.1"/>
    <property type="molecule type" value="Genomic_DNA"/>
</dbReference>
<dbReference type="SUPFAM" id="SSF46689">
    <property type="entry name" value="Homeodomain-like"/>
    <property type="match status" value="1"/>
</dbReference>
<dbReference type="Gene3D" id="1.10.357.10">
    <property type="entry name" value="Tetracycline Repressor, domain 2"/>
    <property type="match status" value="1"/>
</dbReference>
<dbReference type="Proteomes" id="UP000483261">
    <property type="component" value="Unassembled WGS sequence"/>
</dbReference>
<feature type="DNA-binding region" description="H-T-H motif" evidence="4">
    <location>
        <begin position="18"/>
        <end position="37"/>
    </location>
</feature>
<keyword evidence="2 4" id="KW-0238">DNA-binding</keyword>
<feature type="domain" description="HTH tetR-type" evidence="5">
    <location>
        <begin position="1"/>
        <end position="55"/>
    </location>
</feature>
<evidence type="ECO:0000256" key="1">
    <source>
        <dbReference type="ARBA" id="ARBA00023015"/>
    </source>
</evidence>
<accession>A0A6M1QVW7</accession>
<dbReference type="InterPro" id="IPR036271">
    <property type="entry name" value="Tet_transcr_reg_TetR-rel_C_sf"/>
</dbReference>
<evidence type="ECO:0000259" key="5">
    <source>
        <dbReference type="PROSITE" id="PS50977"/>
    </source>
</evidence>
<dbReference type="PROSITE" id="PS50977">
    <property type="entry name" value="HTH_TETR_2"/>
    <property type="match status" value="1"/>
</dbReference>
<gene>
    <name evidence="6" type="ORF">G5C66_03675</name>
</gene>
<evidence type="ECO:0000256" key="3">
    <source>
        <dbReference type="ARBA" id="ARBA00023163"/>
    </source>
</evidence>
<dbReference type="GO" id="GO:0003677">
    <property type="term" value="F:DNA binding"/>
    <property type="evidence" value="ECO:0007669"/>
    <property type="project" value="UniProtKB-UniRule"/>
</dbReference>
<name>A0A6M1QVW7_9ACTN</name>
<dbReference type="SUPFAM" id="SSF48498">
    <property type="entry name" value="Tetracyclin repressor-like, C-terminal domain"/>
    <property type="match status" value="1"/>
</dbReference>
<sequence length="180" mass="19535">MLASAVTLLRERGSRGVTVDAVLADSGAPRGSVYHHFPGGRDQLVREAAQFATDFITTRIANMATEPDTALDRFIDMWSQMLLDTDYRAGCPIVGVTVAAEADSDLANDTFRTWARQLTEFYRADGLTEDAATTLATSTIAAVEGAIILSRAERSTRPMDDVRRMLHAYHAVLGRDGGKA</sequence>
<evidence type="ECO:0000313" key="7">
    <source>
        <dbReference type="Proteomes" id="UP000483261"/>
    </source>
</evidence>
<dbReference type="Pfam" id="PF21993">
    <property type="entry name" value="TetR_C_13_2"/>
    <property type="match status" value="1"/>
</dbReference>
<dbReference type="InterPro" id="IPR054156">
    <property type="entry name" value="YxaF_TetR_C"/>
</dbReference>
<keyword evidence="7" id="KW-1185">Reference proteome</keyword>
<reference evidence="6 7" key="1">
    <citation type="submission" date="2020-02" db="EMBL/GenBank/DDBJ databases">
        <title>Whole-genome analyses of novel actinobacteria.</title>
        <authorList>
            <person name="Sahin N."/>
        </authorList>
    </citation>
    <scope>NUCLEOTIDE SEQUENCE [LARGE SCALE GENOMIC DNA]</scope>
    <source>
        <strain evidence="6 7">KC13</strain>
    </source>
</reference>
<comment type="caution">
    <text evidence="6">The sequence shown here is derived from an EMBL/GenBank/DDBJ whole genome shotgun (WGS) entry which is preliminary data.</text>
</comment>
<evidence type="ECO:0000256" key="4">
    <source>
        <dbReference type="PROSITE-ProRule" id="PRU00335"/>
    </source>
</evidence>
<keyword evidence="3" id="KW-0804">Transcription</keyword>
<organism evidence="6 7">
    <name type="scientific">Nocardioides turkmenicus</name>
    <dbReference type="NCBI Taxonomy" id="2711220"/>
    <lineage>
        <taxon>Bacteria</taxon>
        <taxon>Bacillati</taxon>
        <taxon>Actinomycetota</taxon>
        <taxon>Actinomycetes</taxon>
        <taxon>Propionibacteriales</taxon>
        <taxon>Nocardioidaceae</taxon>
        <taxon>Nocardioides</taxon>
    </lineage>
</organism>
<dbReference type="PANTHER" id="PTHR47506">
    <property type="entry name" value="TRANSCRIPTIONAL REGULATORY PROTEIN"/>
    <property type="match status" value="1"/>
</dbReference>
<dbReference type="InterPro" id="IPR009057">
    <property type="entry name" value="Homeodomain-like_sf"/>
</dbReference>
<keyword evidence="1" id="KW-0805">Transcription regulation</keyword>
<dbReference type="PANTHER" id="PTHR47506:SF3">
    <property type="entry name" value="HTH-TYPE TRANSCRIPTIONAL REGULATOR LMRA"/>
    <property type="match status" value="1"/>
</dbReference>
<evidence type="ECO:0000256" key="2">
    <source>
        <dbReference type="ARBA" id="ARBA00023125"/>
    </source>
</evidence>
<evidence type="ECO:0000313" key="6">
    <source>
        <dbReference type="EMBL" id="NGN91840.1"/>
    </source>
</evidence>